<name>A0A0G0VA77_9BACT</name>
<accession>A0A0G0VA77</accession>
<evidence type="ECO:0000256" key="1">
    <source>
        <dbReference type="ARBA" id="ARBA00008857"/>
    </source>
</evidence>
<dbReference type="InterPro" id="IPR044068">
    <property type="entry name" value="CB"/>
</dbReference>
<dbReference type="GO" id="GO:0006310">
    <property type="term" value="P:DNA recombination"/>
    <property type="evidence" value="ECO:0007669"/>
    <property type="project" value="UniProtKB-KW"/>
</dbReference>
<evidence type="ECO:0000256" key="5">
    <source>
        <dbReference type="PROSITE-ProRule" id="PRU01248"/>
    </source>
</evidence>
<dbReference type="EMBL" id="LCAV01000023">
    <property type="protein sequence ID" value="KKR97829.1"/>
    <property type="molecule type" value="Genomic_DNA"/>
</dbReference>
<dbReference type="STRING" id="1619048.UU49_C0023G0001"/>
<evidence type="ECO:0000313" key="9">
    <source>
        <dbReference type="Proteomes" id="UP000034108"/>
    </source>
</evidence>
<keyword evidence="4" id="KW-0233">DNA recombination</keyword>
<evidence type="ECO:0000256" key="3">
    <source>
        <dbReference type="ARBA" id="ARBA00023125"/>
    </source>
</evidence>
<dbReference type="InterPro" id="IPR010998">
    <property type="entry name" value="Integrase_recombinase_N"/>
</dbReference>
<proteinExistence type="inferred from homology"/>
<reference evidence="8 9" key="1">
    <citation type="journal article" date="2015" name="Nature">
        <title>rRNA introns, odd ribosomes, and small enigmatic genomes across a large radiation of phyla.</title>
        <authorList>
            <person name="Brown C.T."/>
            <person name="Hug L.A."/>
            <person name="Thomas B.C."/>
            <person name="Sharon I."/>
            <person name="Castelle C.J."/>
            <person name="Singh A."/>
            <person name="Wilkins M.J."/>
            <person name="Williams K.H."/>
            <person name="Banfield J.F."/>
        </authorList>
    </citation>
    <scope>NUCLEOTIDE SEQUENCE [LARGE SCALE GENOMIC DNA]</scope>
</reference>
<dbReference type="PANTHER" id="PTHR30349">
    <property type="entry name" value="PHAGE INTEGRASE-RELATED"/>
    <property type="match status" value="1"/>
</dbReference>
<protein>
    <submittedName>
        <fullName evidence="8">Phage integrase family protein</fullName>
    </submittedName>
</protein>
<sequence>MKLEDLLSKIKNELKLRNYSHKTVKSYLGCLIDYFRYIKKVAKDPDIVLIKKYLLEKFDKKQSPQTINLYLNAIKYFYREICKNNIPIDLKFAKTANKLPIVLSRFEIEHVINSITNTKHRLLISLSYGSGLRVSEAISLKIKDINLEELTIHIKGAKGNKDRLTIFPEKLKSAIIGIITLRDKNDYFFESERGGKLTERTAQKVFARALVNAHIPKEATFHSLRHSFATHLLENGVDVRYVQELLGHQNIRTTQIYTHVTNPSIRNIKSPL</sequence>
<dbReference type="PANTHER" id="PTHR30349:SF64">
    <property type="entry name" value="PROPHAGE INTEGRASE INTD-RELATED"/>
    <property type="match status" value="1"/>
</dbReference>
<evidence type="ECO:0000256" key="2">
    <source>
        <dbReference type="ARBA" id="ARBA00022908"/>
    </source>
</evidence>
<keyword evidence="2" id="KW-0229">DNA integration</keyword>
<dbReference type="PROSITE" id="PS51898">
    <property type="entry name" value="TYR_RECOMBINASE"/>
    <property type="match status" value="1"/>
</dbReference>
<dbReference type="InterPro" id="IPR002104">
    <property type="entry name" value="Integrase_catalytic"/>
</dbReference>
<dbReference type="Gene3D" id="1.10.443.10">
    <property type="entry name" value="Intergrase catalytic core"/>
    <property type="match status" value="1"/>
</dbReference>
<keyword evidence="3 5" id="KW-0238">DNA-binding</keyword>
<evidence type="ECO:0000259" key="7">
    <source>
        <dbReference type="PROSITE" id="PS51900"/>
    </source>
</evidence>
<dbReference type="SUPFAM" id="SSF56349">
    <property type="entry name" value="DNA breaking-rejoining enzymes"/>
    <property type="match status" value="1"/>
</dbReference>
<dbReference type="InterPro" id="IPR004107">
    <property type="entry name" value="Integrase_SAM-like_N"/>
</dbReference>
<feature type="domain" description="Core-binding (CB)" evidence="7">
    <location>
        <begin position="1"/>
        <end position="82"/>
    </location>
</feature>
<gene>
    <name evidence="8" type="ORF">UU49_C0023G0001</name>
</gene>
<dbReference type="NCBIfam" id="NF040815">
    <property type="entry name" value="recomb_XerA_Arch"/>
    <property type="match status" value="1"/>
</dbReference>
<dbReference type="Pfam" id="PF00589">
    <property type="entry name" value="Phage_integrase"/>
    <property type="match status" value="1"/>
</dbReference>
<dbReference type="PROSITE" id="PS51900">
    <property type="entry name" value="CB"/>
    <property type="match status" value="1"/>
</dbReference>
<evidence type="ECO:0000313" key="8">
    <source>
        <dbReference type="EMBL" id="KKR97829.1"/>
    </source>
</evidence>
<evidence type="ECO:0000256" key="4">
    <source>
        <dbReference type="ARBA" id="ARBA00023172"/>
    </source>
</evidence>
<dbReference type="AlphaFoldDB" id="A0A0G0VA77"/>
<comment type="similarity">
    <text evidence="1">Belongs to the 'phage' integrase family.</text>
</comment>
<dbReference type="InterPro" id="IPR011010">
    <property type="entry name" value="DNA_brk_join_enz"/>
</dbReference>
<feature type="domain" description="Tyr recombinase" evidence="6">
    <location>
        <begin position="98"/>
        <end position="270"/>
    </location>
</feature>
<dbReference type="InterPro" id="IPR050090">
    <property type="entry name" value="Tyrosine_recombinase_XerCD"/>
</dbReference>
<dbReference type="GO" id="GO:0003677">
    <property type="term" value="F:DNA binding"/>
    <property type="evidence" value="ECO:0007669"/>
    <property type="project" value="UniProtKB-UniRule"/>
</dbReference>
<comment type="caution">
    <text evidence="8">The sequence shown here is derived from an EMBL/GenBank/DDBJ whole genome shotgun (WGS) entry which is preliminary data.</text>
</comment>
<dbReference type="GO" id="GO:0015074">
    <property type="term" value="P:DNA integration"/>
    <property type="evidence" value="ECO:0007669"/>
    <property type="project" value="UniProtKB-KW"/>
</dbReference>
<dbReference type="Gene3D" id="1.10.150.130">
    <property type="match status" value="1"/>
</dbReference>
<dbReference type="InterPro" id="IPR013762">
    <property type="entry name" value="Integrase-like_cat_sf"/>
</dbReference>
<dbReference type="Proteomes" id="UP000034108">
    <property type="component" value="Unassembled WGS sequence"/>
</dbReference>
<evidence type="ECO:0000259" key="6">
    <source>
        <dbReference type="PROSITE" id="PS51898"/>
    </source>
</evidence>
<organism evidence="8 9">
    <name type="scientific">Candidatus Magasanikbacteria bacterium GW2011_GWC2_41_17</name>
    <dbReference type="NCBI Taxonomy" id="1619048"/>
    <lineage>
        <taxon>Bacteria</taxon>
        <taxon>Candidatus Magasanikiibacteriota</taxon>
    </lineage>
</organism>
<dbReference type="Pfam" id="PF13495">
    <property type="entry name" value="Phage_int_SAM_4"/>
    <property type="match status" value="1"/>
</dbReference>